<dbReference type="AlphaFoldDB" id="A0A2A6B8L8"/>
<dbReference type="Proteomes" id="UP000005239">
    <property type="component" value="Unassembled WGS sequence"/>
</dbReference>
<reference evidence="2" key="1">
    <citation type="journal article" date="2008" name="Nat. Genet.">
        <title>The Pristionchus pacificus genome provides a unique perspective on nematode lifestyle and parasitism.</title>
        <authorList>
            <person name="Dieterich C."/>
            <person name="Clifton S.W."/>
            <person name="Schuster L.N."/>
            <person name="Chinwalla A."/>
            <person name="Delehaunty K."/>
            <person name="Dinkelacker I."/>
            <person name="Fulton L."/>
            <person name="Fulton R."/>
            <person name="Godfrey J."/>
            <person name="Minx P."/>
            <person name="Mitreva M."/>
            <person name="Roeseler W."/>
            <person name="Tian H."/>
            <person name="Witte H."/>
            <person name="Yang S.P."/>
            <person name="Wilson R.K."/>
            <person name="Sommer R.J."/>
        </authorList>
    </citation>
    <scope>NUCLEOTIDE SEQUENCE [LARGE SCALE GENOMIC DNA]</scope>
    <source>
        <strain evidence="2">PS312</strain>
    </source>
</reference>
<sequence>MFKTLFKARQMAIMQYTIHYSRMRLAFLLFFVLASAHCYYTVTLYNNQSTPLEVDYQWNGRDELVRVDLPAMSNGVASQWTTPDQLNFGSAVSFRMLNLNAAIDHSQFTPPTQLVTGKFRPFATNTKIAMKVITPGSNAYIKCNGGALWMHCLSSSTISPNWKQEITVPYVDNGSYQIWYSDEE</sequence>
<proteinExistence type="predicted"/>
<accession>A0A8R1YDL7</accession>
<organism evidence="1 2">
    <name type="scientific">Pristionchus pacificus</name>
    <name type="common">Parasitic nematode worm</name>
    <dbReference type="NCBI Taxonomy" id="54126"/>
    <lineage>
        <taxon>Eukaryota</taxon>
        <taxon>Metazoa</taxon>
        <taxon>Ecdysozoa</taxon>
        <taxon>Nematoda</taxon>
        <taxon>Chromadorea</taxon>
        <taxon>Rhabditida</taxon>
        <taxon>Rhabditina</taxon>
        <taxon>Diplogasteromorpha</taxon>
        <taxon>Diplogasteroidea</taxon>
        <taxon>Neodiplogasteridae</taxon>
        <taxon>Pristionchus</taxon>
    </lineage>
</organism>
<evidence type="ECO:0000313" key="1">
    <source>
        <dbReference type="EnsemblMetazoa" id="PPA09833.1"/>
    </source>
</evidence>
<reference evidence="1" key="2">
    <citation type="submission" date="2022-06" db="UniProtKB">
        <authorList>
            <consortium name="EnsemblMetazoa"/>
        </authorList>
    </citation>
    <scope>IDENTIFICATION</scope>
    <source>
        <strain evidence="1">PS312</strain>
    </source>
</reference>
<accession>A0A2A6B8L8</accession>
<evidence type="ECO:0000313" key="2">
    <source>
        <dbReference type="Proteomes" id="UP000005239"/>
    </source>
</evidence>
<keyword evidence="2" id="KW-1185">Reference proteome</keyword>
<protein>
    <submittedName>
        <fullName evidence="1">Uncharacterized protein</fullName>
    </submittedName>
</protein>
<gene>
    <name evidence="1" type="primary">WBGene00099387</name>
</gene>
<dbReference type="EnsemblMetazoa" id="PPA09833.1">
    <property type="protein sequence ID" value="PPA09833.1"/>
    <property type="gene ID" value="WBGene00099387"/>
</dbReference>
<name>A0A2A6B8L8_PRIPA</name>